<feature type="compositionally biased region" description="Basic and acidic residues" evidence="1">
    <location>
        <begin position="502"/>
        <end position="512"/>
    </location>
</feature>
<feature type="compositionally biased region" description="Polar residues" evidence="1">
    <location>
        <begin position="356"/>
        <end position="368"/>
    </location>
</feature>
<name>A0A835P2V0_9PASS</name>
<organism evidence="2">
    <name type="scientific">Lamprotornis superbus</name>
    <dbReference type="NCBI Taxonomy" id="245042"/>
    <lineage>
        <taxon>Eukaryota</taxon>
        <taxon>Metazoa</taxon>
        <taxon>Chordata</taxon>
        <taxon>Craniata</taxon>
        <taxon>Vertebrata</taxon>
        <taxon>Euteleostomi</taxon>
        <taxon>Archelosauria</taxon>
        <taxon>Archosauria</taxon>
        <taxon>Dinosauria</taxon>
        <taxon>Saurischia</taxon>
        <taxon>Theropoda</taxon>
        <taxon>Coelurosauria</taxon>
        <taxon>Aves</taxon>
        <taxon>Neognathae</taxon>
        <taxon>Neoaves</taxon>
        <taxon>Telluraves</taxon>
        <taxon>Australaves</taxon>
        <taxon>Passeriformes</taxon>
        <taxon>Sturnidae</taxon>
        <taxon>Lamprotornis</taxon>
    </lineage>
</organism>
<feature type="compositionally biased region" description="Polar residues" evidence="1">
    <location>
        <begin position="513"/>
        <end position="526"/>
    </location>
</feature>
<dbReference type="EMBL" id="JADDUC020000006">
    <property type="protein sequence ID" value="KAI1238391.1"/>
    <property type="molecule type" value="Genomic_DNA"/>
</dbReference>
<dbReference type="EMBL" id="JADDUC010000002">
    <property type="protein sequence ID" value="KAG0136363.1"/>
    <property type="molecule type" value="Genomic_DNA"/>
</dbReference>
<dbReference type="AlphaFoldDB" id="A0A835P2V0"/>
<keyword evidence="4" id="KW-1185">Reference proteome</keyword>
<evidence type="ECO:0000256" key="1">
    <source>
        <dbReference type="SAM" id="MobiDB-lite"/>
    </source>
</evidence>
<feature type="region of interest" description="Disordered" evidence="1">
    <location>
        <begin position="788"/>
        <end position="810"/>
    </location>
</feature>
<feature type="non-terminal residue" evidence="2">
    <location>
        <position position="831"/>
    </location>
</feature>
<feature type="compositionally biased region" description="Basic and acidic residues" evidence="1">
    <location>
        <begin position="569"/>
        <end position="585"/>
    </location>
</feature>
<protein>
    <submittedName>
        <fullName evidence="2">Uncharacterized protein</fullName>
    </submittedName>
</protein>
<dbReference type="Gene3D" id="1.10.10.2360">
    <property type="match status" value="1"/>
</dbReference>
<evidence type="ECO:0000313" key="4">
    <source>
        <dbReference type="Proteomes" id="UP000618051"/>
    </source>
</evidence>
<gene>
    <name evidence="2" type="ORF">IHE44_000390</name>
    <name evidence="3" type="ORF">IHE44_0013117</name>
</gene>
<feature type="region of interest" description="Disordered" evidence="1">
    <location>
        <begin position="502"/>
        <end position="529"/>
    </location>
</feature>
<reference evidence="3 4" key="2">
    <citation type="journal article" date="2021" name="J. Hered.">
        <title>Feather Gene Expression Elucidates the Developmental Basis of Plumage Iridescence in African Starlings.</title>
        <authorList>
            <person name="Rubenstein D.R."/>
            <person name="Corvelo A."/>
            <person name="MacManes M.D."/>
            <person name="Maia R."/>
            <person name="Narzisi G."/>
            <person name="Rousaki A."/>
            <person name="Vandenabeele P."/>
            <person name="Shawkey M.D."/>
            <person name="Solomon J."/>
        </authorList>
    </citation>
    <scope>NUCLEOTIDE SEQUENCE [LARGE SCALE GENOMIC DNA]</scope>
    <source>
        <strain evidence="3">SS15</strain>
    </source>
</reference>
<evidence type="ECO:0000313" key="3">
    <source>
        <dbReference type="EMBL" id="KAI1238391.1"/>
    </source>
</evidence>
<proteinExistence type="predicted"/>
<feature type="compositionally biased region" description="Polar residues" evidence="1">
    <location>
        <begin position="798"/>
        <end position="809"/>
    </location>
</feature>
<reference evidence="3" key="3">
    <citation type="submission" date="2022-01" db="EMBL/GenBank/DDBJ databases">
        <authorList>
            <person name="Rubenstein D.R."/>
        </authorList>
    </citation>
    <scope>NUCLEOTIDE SEQUENCE</scope>
    <source>
        <strain evidence="3">SS15</strain>
        <tissue evidence="3">Liver</tissue>
    </source>
</reference>
<feature type="compositionally biased region" description="Polar residues" evidence="1">
    <location>
        <begin position="323"/>
        <end position="335"/>
    </location>
</feature>
<sequence length="831" mass="90790">KLCLLPRGGVAALPVNTTLAEVVKLYRSGAAGAATGGEAALGPKPGSDLLSLHAFGGSCQKHPSRLCVSEEHQGIFHSVNLIDTVYQEEKLTFFSTLKQMRIINEKLVNEISKRPNDAYMMLKNDVEIIELKFGEIFKTLEMKKQQLLEDVENQRGKKEKEFQIWKKMKETHKKTIENFLKDCEKLVHECDPQCFLEVACDLNTRMKTQLDVMNIASNLEKPPVYMPKKIDIKSVVNEILALELTPVDAGIVQGQDEADGNRVPTRFMSISEMSAFQNMSHEELRYKYYMELQKLTTVFKTQNFPANKKYKFVTAEASKGNSSGTSFISSPSKANNTDKMKTGTLRRGGGLDRRNFSGSSAHSIPSTSTIFSETNGDLKLFNEGSGQEVSTPALSETSPDLLTKEKWPRQASADTVSNEMNSNSSTSFSLKPAEIVAVTVSNSESVDASAERPSGVPFTFSASNHSLPRFSKDRGTFSFKKQDKRCTFPQFYLGRCDKVDKTNNQDKYDPETKSTVCGASSPNSDLAESEKQHIFFPSGNSEKNWFAGPEVSNSCKVLPSSSFFSQSEKPSDKKTLSHVREKTPCAEEPAGHGTQKPSVSGEQKPHTSESSTNVACGTSETNTGAGVSGVSKTPLTTSNCAFSFKGNFPLPSPVFSFGGIVRNTSDLLTSSMFFSGNRTEKIDKEKMKSPDKTLLNLGKPVSSECAEPASLQSNPKCEGSCLPMNSSKNTESAEKLGDGNTPCQPLCSGVLPIEYENTSSTQLTAATQQQKKVKDEETVAENNCVCPRREDEPEPVQFHNTPGTCSDPSSGGFVLAVSETGGMLRDSTSDT</sequence>
<accession>A0A835P2V0</accession>
<dbReference type="OrthoDB" id="252722at2759"/>
<feature type="region of interest" description="Disordered" evidence="1">
    <location>
        <begin position="562"/>
        <end position="616"/>
    </location>
</feature>
<dbReference type="Proteomes" id="UP000618051">
    <property type="component" value="Unassembled WGS sequence"/>
</dbReference>
<evidence type="ECO:0000313" key="2">
    <source>
        <dbReference type="EMBL" id="KAG0136363.1"/>
    </source>
</evidence>
<comment type="caution">
    <text evidence="2">The sequence shown here is derived from an EMBL/GenBank/DDBJ whole genome shotgun (WGS) entry which is preliminary data.</text>
</comment>
<feature type="region of interest" description="Disordered" evidence="1">
    <location>
        <begin position="323"/>
        <end position="368"/>
    </location>
</feature>
<reference evidence="2" key="1">
    <citation type="submission" date="2020-10" db="EMBL/GenBank/DDBJ databases">
        <title>Feather gene expression reveals the developmental basis of iridescence in African starlings.</title>
        <authorList>
            <person name="Rubenstein D.R."/>
        </authorList>
    </citation>
    <scope>NUCLEOTIDE SEQUENCE</scope>
    <source>
        <strain evidence="2">SS15</strain>
        <tissue evidence="2">Liver</tissue>
    </source>
</reference>